<feature type="region of interest" description="Disordered" evidence="1">
    <location>
        <begin position="145"/>
        <end position="174"/>
    </location>
</feature>
<dbReference type="Pfam" id="PF13811">
    <property type="entry name" value="DUF4186"/>
    <property type="match status" value="1"/>
</dbReference>
<dbReference type="Proteomes" id="UP000315037">
    <property type="component" value="Unassembled WGS sequence"/>
</dbReference>
<evidence type="ECO:0000256" key="1">
    <source>
        <dbReference type="SAM" id="MobiDB-lite"/>
    </source>
</evidence>
<reference evidence="2 3" key="1">
    <citation type="submission" date="2019-03" db="EMBL/GenBank/DDBJ databases">
        <title>The complete genome sequence of Neokomagataea sp. Jb2 NBRC113641.</title>
        <authorList>
            <person name="Chua K.-O."/>
            <person name="Chan K.-G."/>
            <person name="See-Too W.-S."/>
        </authorList>
    </citation>
    <scope>NUCLEOTIDE SEQUENCE [LARGE SCALE GENOMIC DNA]</scope>
    <source>
        <strain evidence="2 3">Jb2</strain>
    </source>
</reference>
<organism evidence="2 3">
    <name type="scientific">Oecophyllibacter saccharovorans</name>
    <dbReference type="NCBI Taxonomy" id="2558360"/>
    <lineage>
        <taxon>Bacteria</taxon>
        <taxon>Pseudomonadati</taxon>
        <taxon>Pseudomonadota</taxon>
        <taxon>Alphaproteobacteria</taxon>
        <taxon>Acetobacterales</taxon>
        <taxon>Acetobacteraceae</taxon>
        <taxon>Oecophyllibacter</taxon>
    </lineage>
</organism>
<gene>
    <name evidence="2" type="ORF">E3202_05405</name>
</gene>
<dbReference type="AlphaFoldDB" id="A0A506UME7"/>
<keyword evidence="3" id="KW-1185">Reference proteome</keyword>
<dbReference type="InterPro" id="IPR020378">
    <property type="entry name" value="DUF4186"/>
</dbReference>
<sequence length="174" mass="19191">MPPAGAPPISAKADSERGSASPDTQAAFGEILAQLKTSEFRARFSLSRDLQAYARRKGLLALQEHAERFISERLAPAQPFKDGKQTPMKGHPVFLAQHACACCCRSCLEKWHHIPKGRPLSEPEKAFIIALLLAWISQKTQGSLQQEPNLEEAPVTPRRRKGAATRKPAQLSLF</sequence>
<dbReference type="EMBL" id="SORZ01000002">
    <property type="protein sequence ID" value="TPW34520.1"/>
    <property type="molecule type" value="Genomic_DNA"/>
</dbReference>
<comment type="caution">
    <text evidence="2">The sequence shown here is derived from an EMBL/GenBank/DDBJ whole genome shotgun (WGS) entry which is preliminary data.</text>
</comment>
<evidence type="ECO:0000313" key="2">
    <source>
        <dbReference type="EMBL" id="TPW34520.1"/>
    </source>
</evidence>
<feature type="region of interest" description="Disordered" evidence="1">
    <location>
        <begin position="1"/>
        <end position="23"/>
    </location>
</feature>
<accession>A0A506UME7</accession>
<evidence type="ECO:0000313" key="3">
    <source>
        <dbReference type="Proteomes" id="UP000315037"/>
    </source>
</evidence>
<protein>
    <submittedName>
        <fullName evidence="2">DUF4186 domain-containing protein</fullName>
    </submittedName>
</protein>
<proteinExistence type="predicted"/>
<name>A0A506UME7_9PROT</name>